<dbReference type="WBParaSite" id="MhA1_Contig1369.frz3.gene4">
    <property type="protein sequence ID" value="MhA1_Contig1369.frz3.gene4"/>
    <property type="gene ID" value="MhA1_Contig1369.frz3.gene4"/>
</dbReference>
<sequence>MIMEQTNQFYEGLYLNNKTKFLCNGSSIGITNQICYQKFSWKDGDIFGCGLVFPPRNNLNSTLSPYVFFTKNGNKIGAEILIDYVGNISPIIGLLSCSVETNFGNDLDGKPFCYDI</sequence>
<dbReference type="InterPro" id="IPR043136">
    <property type="entry name" value="B30.2/SPRY_sf"/>
</dbReference>
<evidence type="ECO:0000313" key="2">
    <source>
        <dbReference type="WBParaSite" id="MhA1_Contig1369.frz3.gene4"/>
    </source>
</evidence>
<dbReference type="Proteomes" id="UP000095281">
    <property type="component" value="Unplaced"/>
</dbReference>
<evidence type="ECO:0000313" key="1">
    <source>
        <dbReference type="Proteomes" id="UP000095281"/>
    </source>
</evidence>
<accession>A0A1I8B4L0</accession>
<proteinExistence type="predicted"/>
<reference evidence="2" key="1">
    <citation type="submission" date="2016-11" db="UniProtKB">
        <authorList>
            <consortium name="WormBaseParasite"/>
        </authorList>
    </citation>
    <scope>IDENTIFICATION</scope>
</reference>
<protein>
    <submittedName>
        <fullName evidence="2">SPRY domain-containing protein</fullName>
    </submittedName>
</protein>
<dbReference type="Gene3D" id="2.60.120.920">
    <property type="match status" value="1"/>
</dbReference>
<organism evidence="1 2">
    <name type="scientific">Meloidogyne hapla</name>
    <name type="common">Root-knot nematode worm</name>
    <dbReference type="NCBI Taxonomy" id="6305"/>
    <lineage>
        <taxon>Eukaryota</taxon>
        <taxon>Metazoa</taxon>
        <taxon>Ecdysozoa</taxon>
        <taxon>Nematoda</taxon>
        <taxon>Chromadorea</taxon>
        <taxon>Rhabditida</taxon>
        <taxon>Tylenchina</taxon>
        <taxon>Tylenchomorpha</taxon>
        <taxon>Tylenchoidea</taxon>
        <taxon>Meloidogynidae</taxon>
        <taxon>Meloidogyninae</taxon>
        <taxon>Meloidogyne</taxon>
    </lineage>
</organism>
<keyword evidence="1" id="KW-1185">Reference proteome</keyword>
<name>A0A1I8B4L0_MELHA</name>
<dbReference type="AlphaFoldDB" id="A0A1I8B4L0"/>